<dbReference type="InterPro" id="IPR011989">
    <property type="entry name" value="ARM-like"/>
</dbReference>
<reference evidence="1" key="1">
    <citation type="submission" date="2022-10" db="EMBL/GenBank/DDBJ databases">
        <title>Luteolibacter sp. GHJ8, whole genome shotgun sequencing project.</title>
        <authorList>
            <person name="Zhao G."/>
            <person name="Shen L."/>
        </authorList>
    </citation>
    <scope>NUCLEOTIDE SEQUENCE</scope>
    <source>
        <strain evidence="1">GHJ8</strain>
    </source>
</reference>
<proteinExistence type="predicted"/>
<evidence type="ECO:0000313" key="1">
    <source>
        <dbReference type="EMBL" id="MCW1915233.1"/>
    </source>
</evidence>
<comment type="caution">
    <text evidence="1">The sequence shown here is derived from an EMBL/GenBank/DDBJ whole genome shotgun (WGS) entry which is preliminary data.</text>
</comment>
<gene>
    <name evidence="1" type="ORF">OJ996_16725</name>
</gene>
<organism evidence="1 2">
    <name type="scientific">Luteolibacter rhizosphaerae</name>
    <dbReference type="NCBI Taxonomy" id="2989719"/>
    <lineage>
        <taxon>Bacteria</taxon>
        <taxon>Pseudomonadati</taxon>
        <taxon>Verrucomicrobiota</taxon>
        <taxon>Verrucomicrobiia</taxon>
        <taxon>Verrucomicrobiales</taxon>
        <taxon>Verrucomicrobiaceae</taxon>
        <taxon>Luteolibacter</taxon>
    </lineage>
</organism>
<dbReference type="EMBL" id="JAPDDR010000008">
    <property type="protein sequence ID" value="MCW1915233.1"/>
    <property type="molecule type" value="Genomic_DNA"/>
</dbReference>
<dbReference type="Proteomes" id="UP001165653">
    <property type="component" value="Unassembled WGS sequence"/>
</dbReference>
<keyword evidence="2" id="KW-1185">Reference proteome</keyword>
<evidence type="ECO:0000313" key="2">
    <source>
        <dbReference type="Proteomes" id="UP001165653"/>
    </source>
</evidence>
<evidence type="ECO:0008006" key="3">
    <source>
        <dbReference type="Google" id="ProtNLM"/>
    </source>
</evidence>
<sequence length="163" mass="18170">MKVDWTRMSEELGGGERGGTDLAERALDSILGIELIHGAIDHYINHLPGFELARSFLIHVRSPAAMDYCYRLYKEHPDIECRRAAVELLRMICDRSKLPWVDELLEDPDPSIQALGASMLDQLLFAGSVDASECAGLLTKLLHHPNAHVRHYHSLIMQAAASA</sequence>
<dbReference type="SUPFAM" id="SSF48371">
    <property type="entry name" value="ARM repeat"/>
    <property type="match status" value="1"/>
</dbReference>
<dbReference type="InterPro" id="IPR016024">
    <property type="entry name" value="ARM-type_fold"/>
</dbReference>
<protein>
    <recommendedName>
        <fullName evidence="3">HEAT repeat domain-containing protein</fullName>
    </recommendedName>
</protein>
<dbReference type="RefSeq" id="WP_264514774.1">
    <property type="nucleotide sequence ID" value="NZ_JAPDDR010000008.1"/>
</dbReference>
<dbReference type="Gene3D" id="1.25.10.10">
    <property type="entry name" value="Leucine-rich Repeat Variant"/>
    <property type="match status" value="1"/>
</dbReference>
<accession>A0ABT3G5V7</accession>
<name>A0ABT3G5V7_9BACT</name>